<sequence length="96" mass="11004">MPNEFTATVMTRHYEVDRMFRGELWVSGYPRNDVLVHCDASERKTLRKQIGIAGDNRPVILYAPTWRGSSKSQKFDVVKLLSDLENLGKIENAHVV</sequence>
<dbReference type="GO" id="GO:0019350">
    <property type="term" value="P:teichoic acid biosynthetic process"/>
    <property type="evidence" value="ECO:0007669"/>
    <property type="project" value="UniProtKB-KW"/>
</dbReference>
<reference evidence="7" key="1">
    <citation type="journal article" date="2013" name="Environ. Microbiol.">
        <title>Seasonally variable intestinal metagenomes of the red palm weevil (Rhynchophorus ferrugineus).</title>
        <authorList>
            <person name="Jia S."/>
            <person name="Zhang X."/>
            <person name="Zhang G."/>
            <person name="Yin A."/>
            <person name="Zhang S."/>
            <person name="Li F."/>
            <person name="Wang L."/>
            <person name="Zhao D."/>
            <person name="Yun Q."/>
            <person name="Tala"/>
            <person name="Wang J."/>
            <person name="Sun G."/>
            <person name="Baabdullah M."/>
            <person name="Yu X."/>
            <person name="Hu S."/>
            <person name="Al-Mssallem I.S."/>
            <person name="Yu J."/>
        </authorList>
    </citation>
    <scope>NUCLEOTIDE SEQUENCE</scope>
</reference>
<proteinExistence type="inferred from homology"/>
<feature type="non-terminal residue" evidence="7">
    <location>
        <position position="96"/>
    </location>
</feature>
<evidence type="ECO:0000256" key="4">
    <source>
        <dbReference type="ARBA" id="ARBA00022679"/>
    </source>
</evidence>
<dbReference type="Gene3D" id="3.40.50.12580">
    <property type="match status" value="1"/>
</dbReference>
<comment type="subcellular location">
    <subcellularLocation>
        <location evidence="1">Cell membrane</location>
        <topology evidence="1">Peripheral membrane protein</topology>
    </subcellularLocation>
</comment>
<keyword evidence="3" id="KW-1003">Cell membrane</keyword>
<evidence type="ECO:0000313" key="7">
    <source>
        <dbReference type="EMBL" id="AIA92127.1"/>
    </source>
</evidence>
<dbReference type="Gene3D" id="3.40.50.11820">
    <property type="match status" value="1"/>
</dbReference>
<dbReference type="GO" id="GO:0047355">
    <property type="term" value="F:CDP-glycerol glycerophosphotransferase activity"/>
    <property type="evidence" value="ECO:0007669"/>
    <property type="project" value="InterPro"/>
</dbReference>
<keyword evidence="5" id="KW-0777">Teichoic acid biosynthesis</keyword>
<protein>
    <submittedName>
        <fullName evidence="7">CAZy families GT4 protein</fullName>
    </submittedName>
</protein>
<dbReference type="InterPro" id="IPR007554">
    <property type="entry name" value="Glycerophosphate_synth"/>
</dbReference>
<dbReference type="AlphaFoldDB" id="A0A060CAY9"/>
<organism evidence="7">
    <name type="scientific">uncultured Actinobacillus sp</name>
    <dbReference type="NCBI Taxonomy" id="417616"/>
    <lineage>
        <taxon>Bacteria</taxon>
        <taxon>Pseudomonadati</taxon>
        <taxon>Pseudomonadota</taxon>
        <taxon>Gammaproteobacteria</taxon>
        <taxon>Pasteurellales</taxon>
        <taxon>Pasteurellaceae</taxon>
        <taxon>Actinobacillus</taxon>
        <taxon>environmental samples</taxon>
    </lineage>
</organism>
<evidence type="ECO:0000256" key="2">
    <source>
        <dbReference type="ARBA" id="ARBA00010488"/>
    </source>
</evidence>
<keyword evidence="4" id="KW-0808">Transferase</keyword>
<evidence type="ECO:0000256" key="5">
    <source>
        <dbReference type="ARBA" id="ARBA00022944"/>
    </source>
</evidence>
<dbReference type="GO" id="GO:0005886">
    <property type="term" value="C:plasma membrane"/>
    <property type="evidence" value="ECO:0007669"/>
    <property type="project" value="UniProtKB-SubCell"/>
</dbReference>
<evidence type="ECO:0000256" key="1">
    <source>
        <dbReference type="ARBA" id="ARBA00004202"/>
    </source>
</evidence>
<dbReference type="InterPro" id="IPR043148">
    <property type="entry name" value="TagF_C"/>
</dbReference>
<dbReference type="EMBL" id="KF124807">
    <property type="protein sequence ID" value="AIA92127.1"/>
    <property type="molecule type" value="Genomic_DNA"/>
</dbReference>
<keyword evidence="6" id="KW-0472">Membrane</keyword>
<dbReference type="InterPro" id="IPR043149">
    <property type="entry name" value="TagF_N"/>
</dbReference>
<name>A0A060CAY9_9PAST</name>
<evidence type="ECO:0000256" key="3">
    <source>
        <dbReference type="ARBA" id="ARBA00022475"/>
    </source>
</evidence>
<accession>A0A060CAY9</accession>
<evidence type="ECO:0000256" key="6">
    <source>
        <dbReference type="ARBA" id="ARBA00023136"/>
    </source>
</evidence>
<dbReference type="Pfam" id="PF04464">
    <property type="entry name" value="Glyphos_transf"/>
    <property type="match status" value="1"/>
</dbReference>
<comment type="similarity">
    <text evidence="2">Belongs to the CDP-glycerol glycerophosphotransferase family.</text>
</comment>